<comment type="caution">
    <text evidence="2">The sequence shown here is derived from an EMBL/GenBank/DDBJ whole genome shotgun (WGS) entry which is preliminary data.</text>
</comment>
<dbReference type="EMBL" id="NVUL01000016">
    <property type="protein sequence ID" value="PCI79538.1"/>
    <property type="molecule type" value="Genomic_DNA"/>
</dbReference>
<dbReference type="PANTHER" id="PTHR32305">
    <property type="match status" value="1"/>
</dbReference>
<evidence type="ECO:0000313" key="2">
    <source>
        <dbReference type="EMBL" id="PCI79538.1"/>
    </source>
</evidence>
<proteinExistence type="predicted"/>
<feature type="non-terminal residue" evidence="2">
    <location>
        <position position="956"/>
    </location>
</feature>
<dbReference type="NCBIfam" id="TIGR01643">
    <property type="entry name" value="YD_repeat_2x"/>
    <property type="match status" value="4"/>
</dbReference>
<dbReference type="Proteomes" id="UP000218767">
    <property type="component" value="Unassembled WGS sequence"/>
</dbReference>
<sequence>MLFPANLLQAQEFEYLFSGVQYATLGEAEAAAMTEFDADLVWLFDEDGDNLTYAYADGYTYYNANQVNCFVPRNTGTPRFDTIAETVSEAISRSAANCQSSPLFCPAFLNISASGSPGPGSSFVPVTYTRTTFGNDCGGASGTATDPDLIFARAVQFLITRVVVPEPEPEIPEPDPQQCEAETPNPIDTFNGHKFYSQMDYRGADAFPLDITRHYNSLGNATGAGPNWRHTYNRSMNVFFSTSVPNPAEIPVFLTLQRATGKIELYVENNGIYEPADGSRSSVERLPVGHPLSPGFRAVTARNEIEIYNLEGKLLQISSPAGLSHFLNYDVVDEDLLISVSDDFGKAIDFSYDGSTDNLLLSFTDPDGNAYNYTYDADNMLVSVTYPDLTPGNNADNPSIGYFYDDPNFTTALTSVQDENGDLYIRYEYDTSGRAILSEFGAGVGSANVSYDEVNNTRTITNSLGLDTVLQLDATGYVTGTDREASASGLCPAASQFSTYNANGFKTSSTDWNNNVTNFQYDSRGLETSRTEAVGTAVERTITTTWHPEYRLPTEIAEPGRTTTFNYDSLGTLLTRVETDTTVQTVPYSTSGRTRTSTFTYYPESVNGQFLVATQNGPRTDVSDITTFTYTSEGFVETITNPLGHITQITSYNLRGLPLTVLDGNGVISHLNYHPRGWLLSTIVIDPTPSGNDAVTTNEFDDAGQLIKATFPNGAYLIYEYDEAHRLTAIVNNLNERQEFTLDDAANITIDLSRSSGGIVTRAQENIYDELSRIYQIISGANQIREFGFDDNGNQVSMSRDPLGINQNTLQSFDALNRLSTVTDANSNNSNFEYDARDNLISVTDQRGLTTTYVYDGLNNLIQQSSPDTGVTVFTYDDAGNQLSQTDARGVVTNNAYDSLNRLTSVSYPSSPAEDIAYTYDQPAGAFGVGRLTQLSDQTGATDYIYDHRGNQIESA</sequence>
<dbReference type="AlphaFoldDB" id="A0A2A4XA69"/>
<dbReference type="InterPro" id="IPR006530">
    <property type="entry name" value="YD"/>
</dbReference>
<dbReference type="Gene3D" id="2.180.10.10">
    <property type="entry name" value="RHS repeat-associated core"/>
    <property type="match status" value="2"/>
</dbReference>
<organism evidence="2 3">
    <name type="scientific">SAR86 cluster bacterium</name>
    <dbReference type="NCBI Taxonomy" id="2030880"/>
    <lineage>
        <taxon>Bacteria</taxon>
        <taxon>Pseudomonadati</taxon>
        <taxon>Pseudomonadota</taxon>
        <taxon>Gammaproteobacteria</taxon>
        <taxon>SAR86 cluster</taxon>
    </lineage>
</organism>
<evidence type="ECO:0000313" key="3">
    <source>
        <dbReference type="Proteomes" id="UP000218767"/>
    </source>
</evidence>
<reference evidence="3" key="1">
    <citation type="submission" date="2017-08" db="EMBL/GenBank/DDBJ databases">
        <title>A dynamic microbial community with high functional redundancy inhabits the cold, oxic subseafloor aquifer.</title>
        <authorList>
            <person name="Tully B.J."/>
            <person name="Wheat C.G."/>
            <person name="Glazer B.T."/>
            <person name="Huber J.A."/>
        </authorList>
    </citation>
    <scope>NUCLEOTIDE SEQUENCE [LARGE SCALE GENOMIC DNA]</scope>
</reference>
<protein>
    <recommendedName>
        <fullName evidence="1">DUF6531 domain-containing protein</fullName>
    </recommendedName>
</protein>
<evidence type="ECO:0000259" key="1">
    <source>
        <dbReference type="Pfam" id="PF20148"/>
    </source>
</evidence>
<dbReference type="InterPro" id="IPR031325">
    <property type="entry name" value="RHS_repeat"/>
</dbReference>
<dbReference type="PANTHER" id="PTHR32305:SF15">
    <property type="entry name" value="PROTEIN RHSA-RELATED"/>
    <property type="match status" value="1"/>
</dbReference>
<accession>A0A2A4XA69</accession>
<dbReference type="InterPro" id="IPR045351">
    <property type="entry name" value="DUF6531"/>
</dbReference>
<gene>
    <name evidence="2" type="ORF">COB20_04450</name>
</gene>
<dbReference type="Pfam" id="PF05593">
    <property type="entry name" value="RHS_repeat"/>
    <property type="match status" value="4"/>
</dbReference>
<feature type="domain" description="DUF6531" evidence="1">
    <location>
        <begin position="185"/>
        <end position="236"/>
    </location>
</feature>
<dbReference type="InterPro" id="IPR050708">
    <property type="entry name" value="T6SS_VgrG/RHS"/>
</dbReference>
<name>A0A2A4XA69_9GAMM</name>
<dbReference type="Pfam" id="PF20148">
    <property type="entry name" value="DUF6531"/>
    <property type="match status" value="1"/>
</dbReference>